<dbReference type="AlphaFoldDB" id="A0A1Y5EML4"/>
<gene>
    <name evidence="2" type="ORF">A9Q75_05375</name>
</gene>
<dbReference type="InterPro" id="IPR046525">
    <property type="entry name" value="DUF6702"/>
</dbReference>
<proteinExistence type="predicted"/>
<dbReference type="Pfam" id="PF20420">
    <property type="entry name" value="DUF6702"/>
    <property type="match status" value="1"/>
</dbReference>
<feature type="chain" id="PRO_5012689541" description="Orphan protein" evidence="1">
    <location>
        <begin position="23"/>
        <end position="174"/>
    </location>
</feature>
<protein>
    <recommendedName>
        <fullName evidence="4">Orphan protein</fullName>
    </recommendedName>
</protein>
<comment type="caution">
    <text evidence="2">The sequence shown here is derived from an EMBL/GenBank/DDBJ whole genome shotgun (WGS) entry which is preliminary data.</text>
</comment>
<evidence type="ECO:0008006" key="4">
    <source>
        <dbReference type="Google" id="ProtNLM"/>
    </source>
</evidence>
<feature type="signal peptide" evidence="1">
    <location>
        <begin position="1"/>
        <end position="22"/>
    </location>
</feature>
<evidence type="ECO:0000313" key="2">
    <source>
        <dbReference type="EMBL" id="OUR82736.1"/>
    </source>
</evidence>
<dbReference type="EMBL" id="MAAF01000036">
    <property type="protein sequence ID" value="OUR82736.1"/>
    <property type="molecule type" value="Genomic_DNA"/>
</dbReference>
<evidence type="ECO:0000256" key="1">
    <source>
        <dbReference type="SAM" id="SignalP"/>
    </source>
</evidence>
<accession>A0A1Y5EML4</accession>
<organism evidence="2 3">
    <name type="scientific">Colwellia psychrerythraea</name>
    <name type="common">Vibrio psychroerythus</name>
    <dbReference type="NCBI Taxonomy" id="28229"/>
    <lineage>
        <taxon>Bacteria</taxon>
        <taxon>Pseudomonadati</taxon>
        <taxon>Pseudomonadota</taxon>
        <taxon>Gammaproteobacteria</taxon>
        <taxon>Alteromonadales</taxon>
        <taxon>Colwelliaceae</taxon>
        <taxon>Colwellia</taxon>
    </lineage>
</organism>
<keyword evidence="1" id="KW-0732">Signal</keyword>
<evidence type="ECO:0000313" key="3">
    <source>
        <dbReference type="Proteomes" id="UP000243053"/>
    </source>
</evidence>
<reference evidence="3" key="1">
    <citation type="journal article" date="2017" name="Proc. Natl. Acad. Sci. U.S.A.">
        <title>Simulation of Deepwater Horizon oil plume reveals substrate specialization within a complex community of hydrocarbon degraders.</title>
        <authorList>
            <person name="Hu P."/>
            <person name="Dubinsky E.A."/>
            <person name="Probst A.J."/>
            <person name="Wang J."/>
            <person name="Sieber C.M.K."/>
            <person name="Tom L.M."/>
            <person name="Gardinali P."/>
            <person name="Banfield J.F."/>
            <person name="Atlas R.M."/>
            <person name="Andersen G.L."/>
        </authorList>
    </citation>
    <scope>NUCLEOTIDE SEQUENCE [LARGE SCALE GENOMIC DNA]</scope>
</reference>
<dbReference type="Proteomes" id="UP000243053">
    <property type="component" value="Unassembled WGS sequence"/>
</dbReference>
<sequence length="174" mass="19961">MNKVLSKYFIAISFYMGLVASAASHTYFFGVSDVFANPNTQHLEIVHLFTTHDIENAIAENKQIHFSAEHKNYDLYIQQYFEQQFTLEKNRVKIPLSWLGFEITSGRIIAYQESKEQSLLPQTVVKNSILIDTYPKQVNTVNFQGVDIKGKALFGSLTFDYRLKEAIITPIISQ</sequence>
<name>A0A1Y5EML4_COLPS</name>